<sequence>MGASFEIHKRIIGGQESKPHHWPWMVDIRVPDKNSSKHKCGGALIDEEWVLTAAHCFLDLKMNSVIRLGWGQTAPIKGSHSPVLRQVEQPIVSYQQCAAVNDKLHKVTNVNPFSNICAGDLSGKSGCNKDSGGPLVCQNQNGNWILQGIVSWGDEYCRKQYYGVFTRVSSFITWIQNQKKSQPTQRRGADGLLGEMYLAVLMFQPASICITIGSLLNKRISMLAFEVVKAAQLKISKLEYLAI</sequence>
<dbReference type="GO" id="GO:0004252">
    <property type="term" value="F:serine-type endopeptidase activity"/>
    <property type="evidence" value="ECO:0007669"/>
    <property type="project" value="InterPro"/>
</dbReference>
<evidence type="ECO:0000256" key="1">
    <source>
        <dbReference type="ARBA" id="ARBA00022670"/>
    </source>
</evidence>
<feature type="domain" description="Peptidase S1" evidence="5">
    <location>
        <begin position="11"/>
        <end position="180"/>
    </location>
</feature>
<keyword evidence="4" id="KW-1015">Disulfide bond</keyword>
<dbReference type="InterPro" id="IPR043504">
    <property type="entry name" value="Peptidase_S1_PA_chymotrypsin"/>
</dbReference>
<dbReference type="PANTHER" id="PTHR24253:SF185">
    <property type="entry name" value="PEPTIDASE S1 DOMAIN-CONTAINING PROTEIN"/>
    <property type="match status" value="1"/>
</dbReference>
<evidence type="ECO:0000256" key="4">
    <source>
        <dbReference type="ARBA" id="ARBA00023157"/>
    </source>
</evidence>
<protein>
    <recommendedName>
        <fullName evidence="5">Peptidase S1 domain-containing protein</fullName>
    </recommendedName>
</protein>
<keyword evidence="1" id="KW-0645">Protease</keyword>
<dbReference type="InterPro" id="IPR001254">
    <property type="entry name" value="Trypsin_dom"/>
</dbReference>
<dbReference type="PROSITE" id="PS00134">
    <property type="entry name" value="TRYPSIN_HIS"/>
    <property type="match status" value="1"/>
</dbReference>
<dbReference type="InterPro" id="IPR018114">
    <property type="entry name" value="TRYPSIN_HIS"/>
</dbReference>
<keyword evidence="3" id="KW-0720">Serine protease</keyword>
<keyword evidence="2" id="KW-0378">Hydrolase</keyword>
<dbReference type="GeneID" id="114576606"/>
<dbReference type="EnsemblMetazoa" id="XM_028663590.1">
    <property type="protein sequence ID" value="XP_028519391.1"/>
    <property type="gene ID" value="LOC114576606"/>
</dbReference>
<dbReference type="OMA" id="PASICIT"/>
<dbReference type="OrthoDB" id="10012881at2759"/>
<evidence type="ECO:0000256" key="3">
    <source>
        <dbReference type="ARBA" id="ARBA00022825"/>
    </source>
</evidence>
<evidence type="ECO:0000256" key="2">
    <source>
        <dbReference type="ARBA" id="ARBA00022801"/>
    </source>
</evidence>
<dbReference type="Gene3D" id="2.40.10.10">
    <property type="entry name" value="Trypsin-like serine proteases"/>
    <property type="match status" value="2"/>
</dbReference>
<dbReference type="FunFam" id="2.40.10.10:FF:000036">
    <property type="entry name" value="Trypsin beta"/>
    <property type="match status" value="1"/>
</dbReference>
<evidence type="ECO:0000313" key="6">
    <source>
        <dbReference type="EnsemblMetazoa" id="XP_028519391.1"/>
    </source>
</evidence>
<dbReference type="KEGG" id="epa:114576606"/>
<dbReference type="Pfam" id="PF00089">
    <property type="entry name" value="Trypsin"/>
    <property type="match status" value="2"/>
</dbReference>
<evidence type="ECO:0000313" key="7">
    <source>
        <dbReference type="Proteomes" id="UP000887567"/>
    </source>
</evidence>
<keyword evidence="7" id="KW-1185">Reference proteome</keyword>
<dbReference type="InterPro" id="IPR009003">
    <property type="entry name" value="Peptidase_S1_PA"/>
</dbReference>
<dbReference type="CDD" id="cd00190">
    <property type="entry name" value="Tryp_SPc"/>
    <property type="match status" value="1"/>
</dbReference>
<dbReference type="RefSeq" id="XP_028519391.1">
    <property type="nucleotide sequence ID" value="XM_028663590.1"/>
</dbReference>
<dbReference type="PROSITE" id="PS50240">
    <property type="entry name" value="TRYPSIN_DOM"/>
    <property type="match status" value="1"/>
</dbReference>
<dbReference type="PANTHER" id="PTHR24253">
    <property type="entry name" value="TRANSMEMBRANE PROTEASE SERINE"/>
    <property type="match status" value="1"/>
</dbReference>
<dbReference type="Proteomes" id="UP000887567">
    <property type="component" value="Unplaced"/>
</dbReference>
<dbReference type="SUPFAM" id="SSF50494">
    <property type="entry name" value="Trypsin-like serine proteases"/>
    <property type="match status" value="1"/>
</dbReference>
<accession>A0A913YZ58</accession>
<name>A0A913YZ58_EXADI</name>
<organism evidence="6 7">
    <name type="scientific">Exaiptasia diaphana</name>
    <name type="common">Tropical sea anemone</name>
    <name type="synonym">Aiptasia pulchella</name>
    <dbReference type="NCBI Taxonomy" id="2652724"/>
    <lineage>
        <taxon>Eukaryota</taxon>
        <taxon>Metazoa</taxon>
        <taxon>Cnidaria</taxon>
        <taxon>Anthozoa</taxon>
        <taxon>Hexacorallia</taxon>
        <taxon>Actiniaria</taxon>
        <taxon>Aiptasiidae</taxon>
        <taxon>Exaiptasia</taxon>
    </lineage>
</organism>
<proteinExistence type="predicted"/>
<dbReference type="AlphaFoldDB" id="A0A913YZ58"/>
<reference evidence="6" key="1">
    <citation type="submission" date="2022-11" db="UniProtKB">
        <authorList>
            <consortium name="EnsemblMetazoa"/>
        </authorList>
    </citation>
    <scope>IDENTIFICATION</scope>
</reference>
<dbReference type="GO" id="GO:0006508">
    <property type="term" value="P:proteolysis"/>
    <property type="evidence" value="ECO:0007669"/>
    <property type="project" value="UniProtKB-KW"/>
</dbReference>
<dbReference type="SMART" id="SM00020">
    <property type="entry name" value="Tryp_SPc"/>
    <property type="match status" value="1"/>
</dbReference>
<evidence type="ECO:0000259" key="5">
    <source>
        <dbReference type="PROSITE" id="PS50240"/>
    </source>
</evidence>